<feature type="compositionally biased region" description="Basic and acidic residues" evidence="9">
    <location>
        <begin position="196"/>
        <end position="209"/>
    </location>
</feature>
<dbReference type="PANTHER" id="PTHR28087:SF1">
    <property type="entry name" value="ATPASE SYNTHESIS PROTEIN 25, MITOCHONDRIAL"/>
    <property type="match status" value="1"/>
</dbReference>
<dbReference type="InterPro" id="IPR040152">
    <property type="entry name" value="Atp25"/>
</dbReference>
<keyword evidence="5 8" id="KW-0809">Transit peptide</keyword>
<evidence type="ECO:0000313" key="11">
    <source>
        <dbReference type="Proteomes" id="UP000800200"/>
    </source>
</evidence>
<dbReference type="InterPro" id="IPR043519">
    <property type="entry name" value="NT_sf"/>
</dbReference>
<keyword evidence="7 8" id="KW-0472">Membrane</keyword>
<dbReference type="OrthoDB" id="107372at2759"/>
<comment type="function">
    <text evidence="8">Mitochondrial mRNA stabilization factor.</text>
</comment>
<evidence type="ECO:0000256" key="9">
    <source>
        <dbReference type="SAM" id="MobiDB-lite"/>
    </source>
</evidence>
<evidence type="ECO:0000256" key="5">
    <source>
        <dbReference type="ARBA" id="ARBA00022946"/>
    </source>
</evidence>
<evidence type="ECO:0000256" key="6">
    <source>
        <dbReference type="ARBA" id="ARBA00023128"/>
    </source>
</evidence>
<comment type="similarity">
    <text evidence="3 8">Belongs to the ATP25 family.</text>
</comment>
<dbReference type="FunFam" id="3.30.460.10:FF:000044">
    <property type="entry name" value="ATPase synthesis protein 25, mitochondrial"/>
    <property type="match status" value="1"/>
</dbReference>
<evidence type="ECO:0000256" key="7">
    <source>
        <dbReference type="ARBA" id="ARBA00023136"/>
    </source>
</evidence>
<evidence type="ECO:0000313" key="10">
    <source>
        <dbReference type="EMBL" id="KAF2188314.1"/>
    </source>
</evidence>
<evidence type="ECO:0000256" key="1">
    <source>
        <dbReference type="ARBA" id="ARBA00003470"/>
    </source>
</evidence>
<keyword evidence="4 8" id="KW-0999">Mitochondrion inner membrane</keyword>
<dbReference type="PANTHER" id="PTHR28087">
    <property type="entry name" value="ATPASE SYNTHESIS PROTEIN 25, MITOCHONDRIAL"/>
    <property type="match status" value="1"/>
</dbReference>
<accession>A0A6A6E933</accession>
<evidence type="ECO:0000256" key="2">
    <source>
        <dbReference type="ARBA" id="ARBA00004443"/>
    </source>
</evidence>
<dbReference type="GO" id="GO:0005743">
    <property type="term" value="C:mitochondrial inner membrane"/>
    <property type="evidence" value="ECO:0007669"/>
    <property type="project" value="UniProtKB-SubCell"/>
</dbReference>
<keyword evidence="6 8" id="KW-0496">Mitochondrion</keyword>
<feature type="compositionally biased region" description="Polar residues" evidence="9">
    <location>
        <begin position="259"/>
        <end position="274"/>
    </location>
</feature>
<evidence type="ECO:0000256" key="8">
    <source>
        <dbReference type="RuleBase" id="RU367062"/>
    </source>
</evidence>
<comment type="subcellular location">
    <subcellularLocation>
        <location evidence="2 8">Mitochondrion inner membrane</location>
        <topology evidence="2 8">Peripheral membrane protein</topology>
        <orientation evidence="2 8">Matrix side</orientation>
    </subcellularLocation>
</comment>
<evidence type="ECO:0000256" key="3">
    <source>
        <dbReference type="ARBA" id="ARBA00010787"/>
    </source>
</evidence>
<dbReference type="EMBL" id="ML994624">
    <property type="protein sequence ID" value="KAF2188314.1"/>
    <property type="molecule type" value="Genomic_DNA"/>
</dbReference>
<proteinExistence type="inferred from homology"/>
<feature type="compositionally biased region" description="Polar residues" evidence="9">
    <location>
        <begin position="225"/>
        <end position="237"/>
    </location>
</feature>
<reference evidence="10" key="1">
    <citation type="journal article" date="2020" name="Stud. Mycol.">
        <title>101 Dothideomycetes genomes: a test case for predicting lifestyles and emergence of pathogens.</title>
        <authorList>
            <person name="Haridas S."/>
            <person name="Albert R."/>
            <person name="Binder M."/>
            <person name="Bloem J."/>
            <person name="Labutti K."/>
            <person name="Salamov A."/>
            <person name="Andreopoulos B."/>
            <person name="Baker S."/>
            <person name="Barry K."/>
            <person name="Bills G."/>
            <person name="Bluhm B."/>
            <person name="Cannon C."/>
            <person name="Castanera R."/>
            <person name="Culley D."/>
            <person name="Daum C."/>
            <person name="Ezra D."/>
            <person name="Gonzalez J."/>
            <person name="Henrissat B."/>
            <person name="Kuo A."/>
            <person name="Liang C."/>
            <person name="Lipzen A."/>
            <person name="Lutzoni F."/>
            <person name="Magnuson J."/>
            <person name="Mondo S."/>
            <person name="Nolan M."/>
            <person name="Ohm R."/>
            <person name="Pangilinan J."/>
            <person name="Park H.-J."/>
            <person name="Ramirez L."/>
            <person name="Alfaro M."/>
            <person name="Sun H."/>
            <person name="Tritt A."/>
            <person name="Yoshinaga Y."/>
            <person name="Zwiers L.-H."/>
            <person name="Turgeon B."/>
            <person name="Goodwin S."/>
            <person name="Spatafora J."/>
            <person name="Crous P."/>
            <person name="Grigoriev I."/>
        </authorList>
    </citation>
    <scope>NUCLEOTIDE SEQUENCE</scope>
    <source>
        <strain evidence="10">CBS 207.26</strain>
    </source>
</reference>
<dbReference type="GO" id="GO:0048255">
    <property type="term" value="P:mRNA stabilization"/>
    <property type="evidence" value="ECO:0007669"/>
    <property type="project" value="TreeGrafter"/>
</dbReference>
<protein>
    <recommendedName>
        <fullName evidence="8">ATPase synthesis protein 25</fullName>
    </recommendedName>
</protein>
<gene>
    <name evidence="10" type="ORF">K469DRAFT_703820</name>
</gene>
<dbReference type="AlphaFoldDB" id="A0A6A6E933"/>
<dbReference type="Proteomes" id="UP000800200">
    <property type="component" value="Unassembled WGS sequence"/>
</dbReference>
<keyword evidence="11" id="KW-1185">Reference proteome</keyword>
<sequence length="388" mass="43398">MHLPKREMIPDLPPNPPPLLKGLLHYLSITLGLDDLLLLDLRHLDPPPALGSKLLMIIGTARSEKHLHVSADTFCRWLRKHHGLRANAAGLLGRQELKIKLRRKAKRMKLLANIGGQEPEGAIDDGIRTGWICCTAGRIPTHPDDTAVLGAEIENFVGFRNVSDGVNIVVQMFTEEKRAGIDLETLWGGVARTQDRENRKADEKLGLKEAEEEPERTHLPGLGKSTDNSIPQTQKTVTVRRPNGQYPDDPKPRLIRQWSRPQSTGDLSSLSSTRDGGRQIRRLHTVGPQPLYGAGFGKTWANTSAINDQQQLMCDFVITVMLRTEGMGYTKASDLVLTGRVKNGSNSTSTNPKRLLFSRDPQQHKRFKIRIKIRPNDQDRTMPLLHPV</sequence>
<organism evidence="10 11">
    <name type="scientific">Zopfia rhizophila CBS 207.26</name>
    <dbReference type="NCBI Taxonomy" id="1314779"/>
    <lineage>
        <taxon>Eukaryota</taxon>
        <taxon>Fungi</taxon>
        <taxon>Dikarya</taxon>
        <taxon>Ascomycota</taxon>
        <taxon>Pezizomycotina</taxon>
        <taxon>Dothideomycetes</taxon>
        <taxon>Dothideomycetes incertae sedis</taxon>
        <taxon>Zopfiaceae</taxon>
        <taxon>Zopfia</taxon>
    </lineage>
</organism>
<comment type="function">
    <text evidence="1">Probable mitochondrial mRNA stabilization factor.</text>
</comment>
<dbReference type="Gene3D" id="3.30.460.10">
    <property type="entry name" value="Beta Polymerase, domain 2"/>
    <property type="match status" value="1"/>
</dbReference>
<dbReference type="GO" id="GO:0140053">
    <property type="term" value="P:mitochondrial gene expression"/>
    <property type="evidence" value="ECO:0007669"/>
    <property type="project" value="UniProtKB-UniRule"/>
</dbReference>
<evidence type="ECO:0000256" key="4">
    <source>
        <dbReference type="ARBA" id="ARBA00022792"/>
    </source>
</evidence>
<feature type="region of interest" description="Disordered" evidence="9">
    <location>
        <begin position="196"/>
        <end position="277"/>
    </location>
</feature>
<name>A0A6A6E933_9PEZI</name>